<evidence type="ECO:0000313" key="1">
    <source>
        <dbReference type="EMBL" id="AVF34032.1"/>
    </source>
</evidence>
<accession>A0A2L1UM77</accession>
<dbReference type="AlphaFoldDB" id="A0A2L1UM77"/>
<reference evidence="2" key="1">
    <citation type="submission" date="2017-01" db="EMBL/GenBank/DDBJ databases">
        <title>Genome sequence of Rouxiella sp. ERMR1:05.</title>
        <authorList>
            <person name="Kumar R."/>
            <person name="Singh D."/>
            <person name="Kumar S."/>
        </authorList>
    </citation>
    <scope>NUCLEOTIDE SEQUENCE [LARGE SCALE GENOMIC DNA]</scope>
    <source>
        <strain evidence="2">ERMR1:05</strain>
    </source>
</reference>
<keyword evidence="2" id="KW-1185">Reference proteome</keyword>
<dbReference type="KEGG" id="rox:BV494_03365"/>
<proteinExistence type="predicted"/>
<protein>
    <submittedName>
        <fullName evidence="1">Uncharacterized protein</fullName>
    </submittedName>
</protein>
<gene>
    <name evidence="1" type="ORF">BV494_03365</name>
</gene>
<name>A0A2L1UM77_9GAMM</name>
<dbReference type="EMBL" id="CP019062">
    <property type="protein sequence ID" value="AVF34032.1"/>
    <property type="molecule type" value="Genomic_DNA"/>
</dbReference>
<organism evidence="1 2">
    <name type="scientific">Rahnella sikkimica</name>
    <dbReference type="NCBI Taxonomy" id="1805933"/>
    <lineage>
        <taxon>Bacteria</taxon>
        <taxon>Pseudomonadati</taxon>
        <taxon>Pseudomonadota</taxon>
        <taxon>Gammaproteobacteria</taxon>
        <taxon>Enterobacterales</taxon>
        <taxon>Yersiniaceae</taxon>
        <taxon>Rahnella</taxon>
    </lineage>
</organism>
<sequence length="60" mass="7248">MRWLRLLTRITYSSKLIGILSLAAFLQSELFRGIFLYWGKQIRHNKLRPICFIPLVWRGR</sequence>
<evidence type="ECO:0000313" key="2">
    <source>
        <dbReference type="Proteomes" id="UP000239197"/>
    </source>
</evidence>
<dbReference type="Proteomes" id="UP000239197">
    <property type="component" value="Chromosome"/>
</dbReference>